<protein>
    <submittedName>
        <fullName evidence="1">Uncharacterized protein</fullName>
    </submittedName>
</protein>
<sequence length="69" mass="7860">MATAPQIFKATLSSFIHRFEESGSNLLHHASNYEIVCPTFRGSGNYVSECIFTNRPVHAIVGFYRRILR</sequence>
<dbReference type="AlphaFoldDB" id="A0A7C8IDQ6"/>
<accession>A0A7C8IDQ6</accession>
<proteinExistence type="predicted"/>
<name>A0A7C8IDQ6_9PLEO</name>
<keyword evidence="2" id="KW-1185">Reference proteome</keyword>
<dbReference type="Proteomes" id="UP000481861">
    <property type="component" value="Unassembled WGS sequence"/>
</dbReference>
<comment type="caution">
    <text evidence="1">The sequence shown here is derived from an EMBL/GenBank/DDBJ whole genome shotgun (WGS) entry which is preliminary data.</text>
</comment>
<evidence type="ECO:0000313" key="1">
    <source>
        <dbReference type="EMBL" id="KAF2877069.1"/>
    </source>
</evidence>
<organism evidence="1 2">
    <name type="scientific">Massariosphaeria phaeospora</name>
    <dbReference type="NCBI Taxonomy" id="100035"/>
    <lineage>
        <taxon>Eukaryota</taxon>
        <taxon>Fungi</taxon>
        <taxon>Dikarya</taxon>
        <taxon>Ascomycota</taxon>
        <taxon>Pezizomycotina</taxon>
        <taxon>Dothideomycetes</taxon>
        <taxon>Pleosporomycetidae</taxon>
        <taxon>Pleosporales</taxon>
        <taxon>Pleosporales incertae sedis</taxon>
        <taxon>Massariosphaeria</taxon>
    </lineage>
</organism>
<reference evidence="1 2" key="1">
    <citation type="submission" date="2020-01" db="EMBL/GenBank/DDBJ databases">
        <authorList>
            <consortium name="DOE Joint Genome Institute"/>
            <person name="Haridas S."/>
            <person name="Albert R."/>
            <person name="Binder M."/>
            <person name="Bloem J."/>
            <person name="Labutti K."/>
            <person name="Salamov A."/>
            <person name="Andreopoulos B."/>
            <person name="Baker S.E."/>
            <person name="Barry K."/>
            <person name="Bills G."/>
            <person name="Bluhm B.H."/>
            <person name="Cannon C."/>
            <person name="Castanera R."/>
            <person name="Culley D.E."/>
            <person name="Daum C."/>
            <person name="Ezra D."/>
            <person name="Gonzalez J.B."/>
            <person name="Henrissat B."/>
            <person name="Kuo A."/>
            <person name="Liang C."/>
            <person name="Lipzen A."/>
            <person name="Lutzoni F."/>
            <person name="Magnuson J."/>
            <person name="Mondo S."/>
            <person name="Nolan M."/>
            <person name="Ohm R."/>
            <person name="Pangilinan J."/>
            <person name="Park H.-J.H."/>
            <person name="Ramirez L."/>
            <person name="Alfaro M."/>
            <person name="Sun H."/>
            <person name="Tritt A."/>
            <person name="Yoshinaga Y."/>
            <person name="Zwiers L.-H.L."/>
            <person name="Turgeon B.G."/>
            <person name="Goodwin S.B."/>
            <person name="Spatafora J.W."/>
            <person name="Crous P.W."/>
            <person name="Grigoriev I.V."/>
        </authorList>
    </citation>
    <scope>NUCLEOTIDE SEQUENCE [LARGE SCALE GENOMIC DNA]</scope>
    <source>
        <strain evidence="1 2">CBS 611.86</strain>
    </source>
</reference>
<gene>
    <name evidence="1" type="ORF">BDV95DRAFT_558423</name>
</gene>
<dbReference type="EMBL" id="JAADJZ010000002">
    <property type="protein sequence ID" value="KAF2877069.1"/>
    <property type="molecule type" value="Genomic_DNA"/>
</dbReference>
<evidence type="ECO:0000313" key="2">
    <source>
        <dbReference type="Proteomes" id="UP000481861"/>
    </source>
</evidence>